<organism evidence="8 10">
    <name type="scientific">Bacillus canaveralius</name>
    <dbReference type="NCBI Taxonomy" id="1403243"/>
    <lineage>
        <taxon>Bacteria</taxon>
        <taxon>Bacillati</taxon>
        <taxon>Bacillota</taxon>
        <taxon>Bacilli</taxon>
        <taxon>Bacillales</taxon>
        <taxon>Bacillaceae</taxon>
        <taxon>Bacillus</taxon>
    </lineage>
</organism>
<evidence type="ECO:0000313" key="10">
    <source>
        <dbReference type="Proteomes" id="UP000234951"/>
    </source>
</evidence>
<keyword evidence="11" id="KW-1185">Reference proteome</keyword>
<feature type="transmembrane region" description="Helical" evidence="6">
    <location>
        <begin position="91"/>
        <end position="109"/>
    </location>
</feature>
<evidence type="ECO:0000256" key="4">
    <source>
        <dbReference type="ARBA" id="ARBA00022989"/>
    </source>
</evidence>
<dbReference type="GO" id="GO:0005886">
    <property type="term" value="C:plasma membrane"/>
    <property type="evidence" value="ECO:0007669"/>
    <property type="project" value="UniProtKB-SubCell"/>
</dbReference>
<accession>A0A2N5GQ33</accession>
<dbReference type="EMBL" id="PGVD01000036">
    <property type="protein sequence ID" value="PLR95831.1"/>
    <property type="molecule type" value="Genomic_DNA"/>
</dbReference>
<keyword evidence="2 6" id="KW-1003">Cell membrane</keyword>
<reference evidence="8 10" key="1">
    <citation type="submission" date="2017-11" db="EMBL/GenBank/DDBJ databases">
        <title>Comparitive Functional Genomics of Dry Heat Resistant strains isolated from the Viking Spacecraft.</title>
        <authorList>
            <person name="Seuylemezian A."/>
            <person name="Cooper K."/>
            <person name="Vaishampayan P."/>
        </authorList>
    </citation>
    <scope>NUCLEOTIDE SEQUENCE [LARGE SCALE GENOMIC DNA]</scope>
    <source>
        <strain evidence="8 10">M4.6</strain>
    </source>
</reference>
<gene>
    <name evidence="8" type="ORF">CU635_05435</name>
    <name evidence="9" type="ORF">CVD25_13680</name>
</gene>
<dbReference type="PANTHER" id="PTHR12677:SF55">
    <property type="entry name" value="UNDECAPRENYL PHOSPHATE TRANSPORTER SAOUHSC_00901-RELATED"/>
    <property type="match status" value="1"/>
</dbReference>
<dbReference type="RefSeq" id="WP_101576164.1">
    <property type="nucleotide sequence ID" value="NZ_PGVA01000010.1"/>
</dbReference>
<evidence type="ECO:0000256" key="1">
    <source>
        <dbReference type="ARBA" id="ARBA00004651"/>
    </source>
</evidence>
<comment type="caution">
    <text evidence="6">Lacks conserved residue(s) required for the propagation of feature annotation.</text>
</comment>
<dbReference type="InterPro" id="IPR032816">
    <property type="entry name" value="VTT_dom"/>
</dbReference>
<dbReference type="Proteomes" id="UP000234951">
    <property type="component" value="Unassembled WGS sequence"/>
</dbReference>
<protein>
    <recommendedName>
        <fullName evidence="6">TVP38/TMEM64 family membrane protein</fullName>
    </recommendedName>
</protein>
<evidence type="ECO:0000313" key="9">
    <source>
        <dbReference type="EMBL" id="PLR95831.1"/>
    </source>
</evidence>
<dbReference type="PANTHER" id="PTHR12677">
    <property type="entry name" value="GOLGI APPARATUS MEMBRANE PROTEIN TVP38-RELATED"/>
    <property type="match status" value="1"/>
</dbReference>
<feature type="transmembrane region" description="Helical" evidence="6">
    <location>
        <begin position="160"/>
        <end position="177"/>
    </location>
</feature>
<comment type="similarity">
    <text evidence="6">Belongs to the TVP38/TMEM64 family.</text>
</comment>
<dbReference type="Proteomes" id="UP000235114">
    <property type="component" value="Unassembled WGS sequence"/>
</dbReference>
<proteinExistence type="inferred from homology"/>
<dbReference type="AlphaFoldDB" id="A0A2N5GQ33"/>
<name>A0A2N5GQ33_9BACI</name>
<feature type="transmembrane region" description="Helical" evidence="6">
    <location>
        <begin position="12"/>
        <end position="37"/>
    </location>
</feature>
<evidence type="ECO:0000259" key="7">
    <source>
        <dbReference type="Pfam" id="PF09335"/>
    </source>
</evidence>
<keyword evidence="5 6" id="KW-0472">Membrane</keyword>
<comment type="caution">
    <text evidence="8">The sequence shown here is derived from an EMBL/GenBank/DDBJ whole genome shotgun (WGS) entry which is preliminary data.</text>
</comment>
<evidence type="ECO:0000256" key="6">
    <source>
        <dbReference type="RuleBase" id="RU366058"/>
    </source>
</evidence>
<keyword evidence="3 6" id="KW-0812">Transmembrane</keyword>
<dbReference type="EMBL" id="PGVA01000010">
    <property type="protein sequence ID" value="PLR84929.1"/>
    <property type="molecule type" value="Genomic_DNA"/>
</dbReference>
<dbReference type="InterPro" id="IPR015414">
    <property type="entry name" value="TMEM64"/>
</dbReference>
<keyword evidence="4 6" id="KW-1133">Transmembrane helix</keyword>
<dbReference type="OrthoDB" id="5471155at2"/>
<evidence type="ECO:0000256" key="5">
    <source>
        <dbReference type="ARBA" id="ARBA00023136"/>
    </source>
</evidence>
<evidence type="ECO:0000313" key="8">
    <source>
        <dbReference type="EMBL" id="PLR84929.1"/>
    </source>
</evidence>
<dbReference type="Pfam" id="PF09335">
    <property type="entry name" value="VTT_dom"/>
    <property type="match status" value="1"/>
</dbReference>
<comment type="subcellular location">
    <subcellularLocation>
        <location evidence="1 6">Cell membrane</location>
        <topology evidence="1 6">Multi-pass membrane protein</topology>
    </subcellularLocation>
</comment>
<reference evidence="9 11" key="2">
    <citation type="submission" date="2017-12" db="EMBL/GenBank/DDBJ databases">
        <title>Comparative Functional Genomics of Dry Heat Resistant strains isolated from the Viking Spacecraft.</title>
        <authorList>
            <person name="Seuylemezian A."/>
            <person name="Cooper K."/>
            <person name="Vaishampayan P."/>
        </authorList>
    </citation>
    <scope>NUCLEOTIDE SEQUENCE [LARGE SCALE GENOMIC DNA]</scope>
    <source>
        <strain evidence="9 11">ATCC 29669</strain>
    </source>
</reference>
<feature type="domain" description="VTT" evidence="7">
    <location>
        <begin position="33"/>
        <end position="150"/>
    </location>
</feature>
<evidence type="ECO:0000256" key="3">
    <source>
        <dbReference type="ARBA" id="ARBA00022692"/>
    </source>
</evidence>
<evidence type="ECO:0000256" key="2">
    <source>
        <dbReference type="ARBA" id="ARBA00022475"/>
    </source>
</evidence>
<feature type="transmembrane region" description="Helical" evidence="6">
    <location>
        <begin position="43"/>
        <end position="70"/>
    </location>
</feature>
<evidence type="ECO:0000313" key="11">
    <source>
        <dbReference type="Proteomes" id="UP000235114"/>
    </source>
</evidence>
<sequence length="190" mass="20618">MDDFLLEWFPVNPIVAALISIAFNIAIAISGVVPSAFITAGNIAFFGFETGLIVSIAGEAAGAIVSFVIYRKGINKFTTDRKMKNTFLRKLKNTGGVEAAILVLLLRILPFVPSGAVTLAAGLSKMGLISFSIASTVGKAPSLLIEAYSVNTVFNLKMEWQLGILIFVIVVLFAYFVRKRRKIKQEIAEE</sequence>